<dbReference type="InterPro" id="IPR011032">
    <property type="entry name" value="GroES-like_sf"/>
</dbReference>
<keyword evidence="1" id="KW-0560">Oxidoreductase</keyword>
<feature type="domain" description="Alcohol dehydrogenase-like N-terminal" evidence="3">
    <location>
        <begin position="23"/>
        <end position="141"/>
    </location>
</feature>
<dbReference type="PANTHER" id="PTHR43401:SF3">
    <property type="entry name" value="L-GALACTONATE-5-DEHYDROGENASE"/>
    <property type="match status" value="1"/>
</dbReference>
<dbReference type="InterPro" id="IPR050129">
    <property type="entry name" value="Zn_alcohol_dh"/>
</dbReference>
<dbReference type="Pfam" id="PF00107">
    <property type="entry name" value="ADH_zinc_N"/>
    <property type="match status" value="1"/>
</dbReference>
<dbReference type="SUPFAM" id="SSF51735">
    <property type="entry name" value="NAD(P)-binding Rossmann-fold domains"/>
    <property type="match status" value="1"/>
</dbReference>
<gene>
    <name evidence="4" type="ORF">BLM47_11115</name>
</gene>
<dbReference type="Gene3D" id="3.40.50.720">
    <property type="entry name" value="NAD(P)-binding Rossmann-like Domain"/>
    <property type="match status" value="1"/>
</dbReference>
<dbReference type="Proteomes" id="UP000243688">
    <property type="component" value="Unassembled WGS sequence"/>
</dbReference>
<comment type="caution">
    <text evidence="4">The sequence shown here is derived from an EMBL/GenBank/DDBJ whole genome shotgun (WGS) entry which is preliminary data.</text>
</comment>
<dbReference type="CDD" id="cd08261">
    <property type="entry name" value="Zn_ADH7"/>
    <property type="match status" value="1"/>
</dbReference>
<evidence type="ECO:0000259" key="3">
    <source>
        <dbReference type="Pfam" id="PF08240"/>
    </source>
</evidence>
<dbReference type="InterPro" id="IPR036291">
    <property type="entry name" value="NAD(P)-bd_dom_sf"/>
</dbReference>
<dbReference type="InterPro" id="IPR013149">
    <property type="entry name" value="ADH-like_C"/>
</dbReference>
<dbReference type="Gene3D" id="3.90.180.10">
    <property type="entry name" value="Medium-chain alcohol dehydrogenases, catalytic domain"/>
    <property type="match status" value="1"/>
</dbReference>
<evidence type="ECO:0000259" key="2">
    <source>
        <dbReference type="Pfam" id="PF00107"/>
    </source>
</evidence>
<sequence length="348" mass="37474">MKRIVCAEPRKLRLEEAPEPTAGPSEAIVRIRRVGVCGTDIHAYRGEQPYFTYPRVLGHELAGVVETVVPAGDGCEASDAVGRNVRPGDAVAVIPYLECGRCVACRGGKPNCCVRLNVLGVHIDGGMCERLAVPLDHLIKTDGLTYDQAVIIEPLAIGAHAVRRADVQSGETALVVGGGPIGLGVMAFAKAFGARVVAMDLSEERLTVARAWAKADETVCVGRDDSARRLAELTDGDGPTVVFDATGNARSMRQAFDYVAHGGRLVFVGLVKDDIAFSDAEFHRRELTLLASRNATHEDFERVLNALRSGIVTDEGYVTHRVAFEMWPDVFEAWTVPGSGVIKGVLEW</sequence>
<dbReference type="EMBL" id="MOXJ01000030">
    <property type="protein sequence ID" value="PDO09708.1"/>
    <property type="molecule type" value="Genomic_DNA"/>
</dbReference>
<dbReference type="AlphaFoldDB" id="A0A2A6DXB8"/>
<protein>
    <submittedName>
        <fullName evidence="4">Alcohol dehydrogenase</fullName>
    </submittedName>
</protein>
<evidence type="ECO:0000313" key="4">
    <source>
        <dbReference type="EMBL" id="PDO09708.1"/>
    </source>
</evidence>
<dbReference type="GO" id="GO:0016491">
    <property type="term" value="F:oxidoreductase activity"/>
    <property type="evidence" value="ECO:0007669"/>
    <property type="project" value="UniProtKB-KW"/>
</dbReference>
<reference evidence="4 5" key="1">
    <citation type="submission" date="2016-12" db="EMBL/GenBank/DDBJ databases">
        <title>Candidatus Reconcilibacillus cellulovorans genome.</title>
        <authorList>
            <person name="Kolinko S."/>
            <person name="Wu Y.-W."/>
            <person name="Tachea F."/>
            <person name="Denzel E."/>
            <person name="Hiras J."/>
            <person name="Baecker N."/>
            <person name="Chan L.J."/>
            <person name="Eichorst S.A."/>
            <person name="Frey D."/>
            <person name="Adams P.D."/>
            <person name="Pray T."/>
            <person name="Tanjore D."/>
            <person name="Petzold C.J."/>
            <person name="Gladden J.M."/>
            <person name="Simmons B.A."/>
            <person name="Singer S.W."/>
        </authorList>
    </citation>
    <scope>NUCLEOTIDE SEQUENCE [LARGE SCALE GENOMIC DNA]</scope>
    <source>
        <strain evidence="4">JTherm</strain>
    </source>
</reference>
<feature type="domain" description="Alcohol dehydrogenase-like C-terminal" evidence="2">
    <location>
        <begin position="180"/>
        <end position="307"/>
    </location>
</feature>
<accession>A0A2A6DXB8</accession>
<dbReference type="InterPro" id="IPR013154">
    <property type="entry name" value="ADH-like_N"/>
</dbReference>
<proteinExistence type="predicted"/>
<organism evidence="4 5">
    <name type="scientific">Candidatus Reconcilbacillus cellulovorans</name>
    <dbReference type="NCBI Taxonomy" id="1906605"/>
    <lineage>
        <taxon>Bacteria</taxon>
        <taxon>Bacillati</taxon>
        <taxon>Bacillota</taxon>
        <taxon>Bacilli</taxon>
        <taxon>Bacillales</taxon>
        <taxon>Paenibacillaceae</taxon>
        <taxon>Candidatus Reconcilbacillus</taxon>
    </lineage>
</organism>
<dbReference type="Pfam" id="PF08240">
    <property type="entry name" value="ADH_N"/>
    <property type="match status" value="1"/>
</dbReference>
<dbReference type="SUPFAM" id="SSF50129">
    <property type="entry name" value="GroES-like"/>
    <property type="match status" value="1"/>
</dbReference>
<name>A0A2A6DXB8_9BACL</name>
<dbReference type="PANTHER" id="PTHR43401">
    <property type="entry name" value="L-THREONINE 3-DEHYDROGENASE"/>
    <property type="match status" value="1"/>
</dbReference>
<evidence type="ECO:0000313" key="5">
    <source>
        <dbReference type="Proteomes" id="UP000243688"/>
    </source>
</evidence>
<evidence type="ECO:0000256" key="1">
    <source>
        <dbReference type="ARBA" id="ARBA00023002"/>
    </source>
</evidence>